<dbReference type="Pfam" id="PF24750">
    <property type="entry name" value="b-prop_At3g26010-like"/>
    <property type="match status" value="1"/>
</dbReference>
<protein>
    <recommendedName>
        <fullName evidence="1">F-box domain-containing protein</fullName>
    </recommendedName>
</protein>
<reference evidence="2 3" key="2">
    <citation type="submission" date="2024-10" db="EMBL/GenBank/DDBJ databases">
        <authorList>
            <person name="Ryan C."/>
        </authorList>
    </citation>
    <scope>NUCLEOTIDE SEQUENCE [LARGE SCALE GENOMIC DNA]</scope>
</reference>
<organism evidence="2 3">
    <name type="scientific">Urochloa decumbens</name>
    <dbReference type="NCBI Taxonomy" id="240449"/>
    <lineage>
        <taxon>Eukaryota</taxon>
        <taxon>Viridiplantae</taxon>
        <taxon>Streptophyta</taxon>
        <taxon>Embryophyta</taxon>
        <taxon>Tracheophyta</taxon>
        <taxon>Spermatophyta</taxon>
        <taxon>Magnoliopsida</taxon>
        <taxon>Liliopsida</taxon>
        <taxon>Poales</taxon>
        <taxon>Poaceae</taxon>
        <taxon>PACMAD clade</taxon>
        <taxon>Panicoideae</taxon>
        <taxon>Panicodae</taxon>
        <taxon>Paniceae</taxon>
        <taxon>Melinidinae</taxon>
        <taxon>Urochloa</taxon>
    </lineage>
</organism>
<dbReference type="Pfam" id="PF12937">
    <property type="entry name" value="F-box-like"/>
    <property type="match status" value="1"/>
</dbReference>
<dbReference type="AlphaFoldDB" id="A0ABC8Y0H0"/>
<dbReference type="PANTHER" id="PTHR34591:SF58">
    <property type="entry name" value="F-BOX DOMAIN-CONTAINING PROTEIN"/>
    <property type="match status" value="1"/>
</dbReference>
<dbReference type="Proteomes" id="UP001497457">
    <property type="component" value="Chromosome 15b"/>
</dbReference>
<sequence>MAAADQLPQDVLADVLARLPPRNLAASRAVCREWRAAADARCRLRADLLPISVGGIFVASNVAGPPDFFARPSTAARGFAGGRLEHYVVPARFVLSDDFPRIVDCCNGLLLLEEDYEDQVYVVNPATKEWARLPPFPADFSEGNEGFGSYDDSPYLVFDPTLSPHYDAVVAMQIPFDCNGILSEGLEWPPSLYIMRVYSSRTGRWEERHFALEERFQGSIDGVRWLCDGRAAYWHGALYVQCNSHFVMRINLSDDKYRLIKLPSGFNARVDHEFYLGKSKGGIHFATVTNYEERRLLIWFVDESADRMKWVLKRSISARAVIQHFWNNPHDQTDRPWILQDYGFDQENNKGPNTPTVEENLDWESDDDGAIYIKDCDDKLFGTTIFGFHPYKQIVFLHHSRVLAYHFDSSKVQDLGELDFKYPGHKNTTPFIYTPCQAGELSGNN</sequence>
<name>A0ABC8Y0H0_9POAL</name>
<proteinExistence type="predicted"/>
<accession>A0ABC8Y0H0</accession>
<feature type="domain" description="F-box" evidence="1">
    <location>
        <begin position="1"/>
        <end position="48"/>
    </location>
</feature>
<dbReference type="InterPro" id="IPR001810">
    <property type="entry name" value="F-box_dom"/>
</dbReference>
<evidence type="ECO:0000313" key="2">
    <source>
        <dbReference type="EMBL" id="CAL4935169.1"/>
    </source>
</evidence>
<gene>
    <name evidence="2" type="ORF">URODEC1_LOCUS29119</name>
</gene>
<reference evidence="3" key="1">
    <citation type="submission" date="2024-06" db="EMBL/GenBank/DDBJ databases">
        <authorList>
            <person name="Ryan C."/>
        </authorList>
    </citation>
    <scope>NUCLEOTIDE SEQUENCE [LARGE SCALE GENOMIC DNA]</scope>
</reference>
<dbReference type="PROSITE" id="PS50181">
    <property type="entry name" value="FBOX"/>
    <property type="match status" value="1"/>
</dbReference>
<dbReference type="InterPro" id="IPR056592">
    <property type="entry name" value="Beta-prop_At3g26010-like"/>
</dbReference>
<dbReference type="SMART" id="SM00256">
    <property type="entry name" value="FBOX"/>
    <property type="match status" value="1"/>
</dbReference>
<dbReference type="EMBL" id="OZ075125">
    <property type="protein sequence ID" value="CAL4935169.1"/>
    <property type="molecule type" value="Genomic_DNA"/>
</dbReference>
<dbReference type="Gene3D" id="1.20.1280.50">
    <property type="match status" value="1"/>
</dbReference>
<keyword evidence="3" id="KW-1185">Reference proteome</keyword>
<dbReference type="SUPFAM" id="SSF81383">
    <property type="entry name" value="F-box domain"/>
    <property type="match status" value="1"/>
</dbReference>
<dbReference type="InterPro" id="IPR036047">
    <property type="entry name" value="F-box-like_dom_sf"/>
</dbReference>
<dbReference type="PANTHER" id="PTHR34591">
    <property type="entry name" value="OS03G0653100 PROTEIN-RELATED"/>
    <property type="match status" value="1"/>
</dbReference>
<evidence type="ECO:0000259" key="1">
    <source>
        <dbReference type="PROSITE" id="PS50181"/>
    </source>
</evidence>
<evidence type="ECO:0000313" key="3">
    <source>
        <dbReference type="Proteomes" id="UP001497457"/>
    </source>
</evidence>